<evidence type="ECO:0000256" key="18">
    <source>
        <dbReference type="HAMAP-Rule" id="MF_01966"/>
    </source>
</evidence>
<dbReference type="InterPro" id="IPR000631">
    <property type="entry name" value="CARKD"/>
</dbReference>
<feature type="binding site" evidence="17">
    <location>
        <begin position="413"/>
        <end position="417"/>
    </location>
    <ligand>
        <name>AMP</name>
        <dbReference type="ChEBI" id="CHEBI:456215"/>
    </ligand>
</feature>
<dbReference type="InterPro" id="IPR004443">
    <property type="entry name" value="YjeF_N_dom"/>
</dbReference>
<dbReference type="InterPro" id="IPR029056">
    <property type="entry name" value="Ribokinase-like"/>
</dbReference>
<dbReference type="Pfam" id="PF03853">
    <property type="entry name" value="YjeF_N"/>
    <property type="match status" value="1"/>
</dbReference>
<evidence type="ECO:0000256" key="11">
    <source>
        <dbReference type="ARBA" id="ARBA00023235"/>
    </source>
</evidence>
<feature type="binding site" evidence="17">
    <location>
        <position position="441"/>
    </location>
    <ligand>
        <name>AMP</name>
        <dbReference type="ChEBI" id="CHEBI:456215"/>
    </ligand>
</feature>
<dbReference type="GO" id="GO:0110051">
    <property type="term" value="P:metabolite repair"/>
    <property type="evidence" value="ECO:0007669"/>
    <property type="project" value="TreeGrafter"/>
</dbReference>
<comment type="similarity">
    <text evidence="4 19">In the C-terminal section; belongs to the NnrD/CARKD family.</text>
</comment>
<dbReference type="PANTHER" id="PTHR12592">
    <property type="entry name" value="ATP-DEPENDENT (S)-NAD(P)H-HYDRATE DEHYDRATASE FAMILY MEMBER"/>
    <property type="match status" value="1"/>
</dbReference>
<protein>
    <recommendedName>
        <fullName evidence="19">Bifunctional NAD(P)H-hydrate repair enzyme</fullName>
    </recommendedName>
    <alternativeName>
        <fullName evidence="19">Nicotinamide nucleotide repair protein</fullName>
    </alternativeName>
    <domain>
        <recommendedName>
            <fullName evidence="19">ADP-dependent (S)-NAD(P)H-hydrate dehydratase</fullName>
            <ecNumber evidence="19">4.2.1.136</ecNumber>
        </recommendedName>
        <alternativeName>
            <fullName evidence="19">ADP-dependent NAD(P)HX dehydratase</fullName>
        </alternativeName>
    </domain>
    <domain>
        <recommendedName>
            <fullName evidence="19">NAD(P)H-hydrate epimerase</fullName>
            <ecNumber evidence="19">5.1.99.6</ecNumber>
        </recommendedName>
    </domain>
</protein>
<keyword evidence="9 18" id="KW-0630">Potassium</keyword>
<evidence type="ECO:0000313" key="22">
    <source>
        <dbReference type="EMBL" id="RUO52219.1"/>
    </source>
</evidence>
<evidence type="ECO:0000256" key="13">
    <source>
        <dbReference type="ARBA" id="ARBA00023268"/>
    </source>
</evidence>
<dbReference type="SUPFAM" id="SSF64153">
    <property type="entry name" value="YjeF N-terminal domain-like"/>
    <property type="match status" value="1"/>
</dbReference>
<reference evidence="23" key="1">
    <citation type="journal article" date="2018" name="Front. Microbiol.">
        <title>Genome-Based Analysis Reveals the Taxonomy and Diversity of the Family Idiomarinaceae.</title>
        <authorList>
            <person name="Liu Y."/>
            <person name="Lai Q."/>
            <person name="Shao Z."/>
        </authorList>
    </citation>
    <scope>NUCLEOTIDE SEQUENCE [LARGE SCALE GENOMIC DNA]</scope>
    <source>
        <strain evidence="23">F23</strain>
    </source>
</reference>
<comment type="function">
    <text evidence="14 19">Bifunctional enzyme that catalyzes the epimerization of the S- and R-forms of NAD(P)HX and the dehydration of the S-form of NAD(P)HX at the expense of ADP, which is converted to AMP. This allows the repair of both epimers of NAD(P)HX, a damaged form of NAD(P)H that is a result of enzymatic or heat-dependent hydration.</text>
</comment>
<evidence type="ECO:0000313" key="23">
    <source>
        <dbReference type="Proteomes" id="UP000287330"/>
    </source>
</evidence>
<feature type="domain" description="YjeF C-terminal" evidence="20">
    <location>
        <begin position="234"/>
        <end position="500"/>
    </location>
</feature>
<keyword evidence="12 17" id="KW-0456">Lyase</keyword>
<dbReference type="PROSITE" id="PS01049">
    <property type="entry name" value="YJEF_C_1"/>
    <property type="match status" value="1"/>
</dbReference>
<keyword evidence="11 18" id="KW-0413">Isomerase</keyword>
<evidence type="ECO:0000256" key="7">
    <source>
        <dbReference type="ARBA" id="ARBA00022840"/>
    </source>
</evidence>
<sequence length="503" mass="53040">METSQTTSLAQSLYCAEQLQRSEARAGEAAGYSLAQLMSLAGRAVFEQLQHRVGAGARIAICCGEGNNGGDGYIVARLAHQAGYKVDVYALKANTKLDHTGNEPALQARQACRELGLTEQPLLDCLSCSPDLVIDAVFGIGLSRPLEGELAEWVRKLKQSRVPVLAVDIPSGIDADTGTVMGEAVIAETTVTMIAYKRGLFTGASRNHVGHLVLADLGVGQHFVQLEKSDWRRVTDNPYPWLGERPIGAHKGDNGHVLIVGAGPGMPGASVLAMLAALRAGAGKVSVACHPSNVSIIASQQPEAMVHGIEQPEQLTSLLDAASAIVVGPGLGRDEWAFNIYRACMAVNTCKVIDADALYWLAHDPVQSSQLILTPHPGEAARLLKCRTQDIEKDRFAHALSLHNQYHAQVVLKGAGSLISSSRGNWLVDRGSPAMASGGMGDCLAGLIGALVAQGLAPAQALTAGVYWHAVAGEEAGAEGVRGTLASDLMPIIRKLVNGWMPE</sequence>
<comment type="caution">
    <text evidence="22">The sequence shown here is derived from an EMBL/GenBank/DDBJ whole genome shotgun (WGS) entry which is preliminary data.</text>
</comment>
<dbReference type="NCBIfam" id="TIGR00197">
    <property type="entry name" value="yjeF_nterm"/>
    <property type="match status" value="1"/>
</dbReference>
<evidence type="ECO:0000256" key="12">
    <source>
        <dbReference type="ARBA" id="ARBA00023239"/>
    </source>
</evidence>
<dbReference type="EC" id="5.1.99.6" evidence="19"/>
<comment type="similarity">
    <text evidence="3 19">In the N-terminal section; belongs to the NnrE/AIBP family.</text>
</comment>
<evidence type="ECO:0000256" key="17">
    <source>
        <dbReference type="HAMAP-Rule" id="MF_01965"/>
    </source>
</evidence>
<feature type="binding site" evidence="18">
    <location>
        <begin position="139"/>
        <end position="145"/>
    </location>
    <ligand>
        <name>(6S)-NADPHX</name>
        <dbReference type="ChEBI" id="CHEBI:64076"/>
    </ligand>
</feature>
<proteinExistence type="inferred from homology"/>
<keyword evidence="13" id="KW-0511">Multifunctional enzyme</keyword>
<dbReference type="RefSeq" id="WP_110575331.1">
    <property type="nucleotide sequence ID" value="NZ_PIPV01000008.1"/>
</dbReference>
<evidence type="ECO:0000256" key="10">
    <source>
        <dbReference type="ARBA" id="ARBA00023027"/>
    </source>
</evidence>
<dbReference type="InterPro" id="IPR017953">
    <property type="entry name" value="Carbohydrate_kinase_pred_CS"/>
</dbReference>
<keyword evidence="23" id="KW-1185">Reference proteome</keyword>
<evidence type="ECO:0000259" key="20">
    <source>
        <dbReference type="PROSITE" id="PS51383"/>
    </source>
</evidence>
<comment type="function">
    <text evidence="17">Catalyzes the dehydration of the S-form of NAD(P)HX at the expense of ADP, which is converted to AMP. Together with NAD(P)HX epimerase, which catalyzes the epimerization of the S- and R-forms, the enzyme allows the repair of both epimers of NAD(P)HX, a damaged form of NAD(P)H that is a result of enzymatic or heat-dependent hydration.</text>
</comment>
<dbReference type="InterPro" id="IPR036652">
    <property type="entry name" value="YjeF_N_dom_sf"/>
</dbReference>
<dbReference type="AlphaFoldDB" id="A0A432XU60"/>
<comment type="catalytic activity">
    <reaction evidence="15 17 19">
        <text>(6S)-NADHX + ADP = AMP + phosphate + NADH + H(+)</text>
        <dbReference type="Rhea" id="RHEA:32223"/>
        <dbReference type="ChEBI" id="CHEBI:15378"/>
        <dbReference type="ChEBI" id="CHEBI:43474"/>
        <dbReference type="ChEBI" id="CHEBI:57945"/>
        <dbReference type="ChEBI" id="CHEBI:64074"/>
        <dbReference type="ChEBI" id="CHEBI:456215"/>
        <dbReference type="ChEBI" id="CHEBI:456216"/>
        <dbReference type="EC" id="4.2.1.136"/>
    </reaction>
</comment>
<dbReference type="GO" id="GO:0005524">
    <property type="term" value="F:ATP binding"/>
    <property type="evidence" value="ECO:0007669"/>
    <property type="project" value="UniProtKB-UniRule"/>
</dbReference>
<evidence type="ECO:0000256" key="15">
    <source>
        <dbReference type="ARBA" id="ARBA00048238"/>
    </source>
</evidence>
<feature type="binding site" evidence="18">
    <location>
        <position position="168"/>
    </location>
    <ligand>
        <name>(6S)-NADPHX</name>
        <dbReference type="ChEBI" id="CHEBI:64076"/>
    </ligand>
</feature>
<dbReference type="CDD" id="cd01171">
    <property type="entry name" value="YXKO-related"/>
    <property type="match status" value="1"/>
</dbReference>
<evidence type="ECO:0000256" key="2">
    <source>
        <dbReference type="ARBA" id="ARBA00000909"/>
    </source>
</evidence>
<dbReference type="Gene3D" id="3.40.1190.20">
    <property type="match status" value="1"/>
</dbReference>
<dbReference type="GO" id="GO:0046496">
    <property type="term" value="P:nicotinamide nucleotide metabolic process"/>
    <property type="evidence" value="ECO:0007669"/>
    <property type="project" value="UniProtKB-UniRule"/>
</dbReference>
<comment type="catalytic activity">
    <reaction evidence="16 17 19">
        <text>(6S)-NADPHX + ADP = AMP + phosphate + NADPH + H(+)</text>
        <dbReference type="Rhea" id="RHEA:32235"/>
        <dbReference type="ChEBI" id="CHEBI:15378"/>
        <dbReference type="ChEBI" id="CHEBI:43474"/>
        <dbReference type="ChEBI" id="CHEBI:57783"/>
        <dbReference type="ChEBI" id="CHEBI:64076"/>
        <dbReference type="ChEBI" id="CHEBI:456215"/>
        <dbReference type="ChEBI" id="CHEBI:456216"/>
        <dbReference type="EC" id="4.2.1.136"/>
    </reaction>
</comment>
<keyword evidence="10 17" id="KW-0520">NAD</keyword>
<evidence type="ECO:0000256" key="19">
    <source>
        <dbReference type="PIRNR" id="PIRNR017184"/>
    </source>
</evidence>
<feature type="binding site" evidence="17">
    <location>
        <position position="269"/>
    </location>
    <ligand>
        <name>(6S)-NADPHX</name>
        <dbReference type="ChEBI" id="CHEBI:64076"/>
    </ligand>
</feature>
<keyword evidence="8 17" id="KW-0521">NADP</keyword>
<evidence type="ECO:0000259" key="21">
    <source>
        <dbReference type="PROSITE" id="PS51385"/>
    </source>
</evidence>
<comment type="catalytic activity">
    <reaction evidence="2 18 19">
        <text>(6R)-NADPHX = (6S)-NADPHX</text>
        <dbReference type="Rhea" id="RHEA:32227"/>
        <dbReference type="ChEBI" id="CHEBI:64076"/>
        <dbReference type="ChEBI" id="CHEBI:64077"/>
        <dbReference type="EC" id="5.1.99.6"/>
    </reaction>
</comment>
<evidence type="ECO:0000256" key="4">
    <source>
        <dbReference type="ARBA" id="ARBA00009524"/>
    </source>
</evidence>
<comment type="catalytic activity">
    <reaction evidence="1 18 19">
        <text>(6R)-NADHX = (6S)-NADHX</text>
        <dbReference type="Rhea" id="RHEA:32215"/>
        <dbReference type="ChEBI" id="CHEBI:64074"/>
        <dbReference type="ChEBI" id="CHEBI:64075"/>
        <dbReference type="EC" id="5.1.99.6"/>
    </reaction>
</comment>
<dbReference type="GO" id="GO:0052855">
    <property type="term" value="F:ADP-dependent NAD(P)H-hydrate dehydratase activity"/>
    <property type="evidence" value="ECO:0007669"/>
    <property type="project" value="UniProtKB-UniRule"/>
</dbReference>
<evidence type="ECO:0000256" key="5">
    <source>
        <dbReference type="ARBA" id="ARBA00022723"/>
    </source>
</evidence>
<dbReference type="OrthoDB" id="9806925at2"/>
<dbReference type="HAMAP" id="MF_01965">
    <property type="entry name" value="NADHX_dehydratase"/>
    <property type="match status" value="1"/>
</dbReference>
<accession>A0A432XU60</accession>
<comment type="subunit">
    <text evidence="17">Homotetramer.</text>
</comment>
<comment type="cofactor">
    <cofactor evidence="17">
        <name>Mg(2+)</name>
        <dbReference type="ChEBI" id="CHEBI:18420"/>
    </cofactor>
</comment>
<dbReference type="HAMAP" id="MF_01966">
    <property type="entry name" value="NADHX_epimerase"/>
    <property type="match status" value="1"/>
</dbReference>
<feature type="binding site" evidence="17">
    <location>
        <position position="330"/>
    </location>
    <ligand>
        <name>(6S)-NADPHX</name>
        <dbReference type="ChEBI" id="CHEBI:64076"/>
    </ligand>
</feature>
<dbReference type="Gene3D" id="3.40.50.10260">
    <property type="entry name" value="YjeF N-terminal domain"/>
    <property type="match status" value="1"/>
</dbReference>
<dbReference type="PROSITE" id="PS51385">
    <property type="entry name" value="YJEF_N"/>
    <property type="match status" value="1"/>
</dbReference>
<evidence type="ECO:0000256" key="16">
    <source>
        <dbReference type="ARBA" id="ARBA00049209"/>
    </source>
</evidence>
<dbReference type="Proteomes" id="UP000287330">
    <property type="component" value="Unassembled WGS sequence"/>
</dbReference>
<comment type="cofactor">
    <cofactor evidence="18 19">
        <name>K(+)</name>
        <dbReference type="ChEBI" id="CHEBI:29103"/>
    </cofactor>
    <text evidence="18 19">Binds 1 potassium ion per subunit.</text>
</comment>
<evidence type="ECO:0000256" key="9">
    <source>
        <dbReference type="ARBA" id="ARBA00022958"/>
    </source>
</evidence>
<comment type="function">
    <text evidence="18">Catalyzes the epimerization of the S- and R-forms of NAD(P)HX, a damaged form of NAD(P)H that is a result of enzymatic or heat-dependent hydration. This is a prerequisite for the S-specific NAD(P)H-hydrate dehydratase to allow the repair of both epimers of NAD(P)HX.</text>
</comment>
<dbReference type="EC" id="4.2.1.136" evidence="19"/>
<feature type="domain" description="YjeF N-terminal" evidence="21">
    <location>
        <begin position="19"/>
        <end position="225"/>
    </location>
</feature>
<dbReference type="PANTHER" id="PTHR12592:SF0">
    <property type="entry name" value="ATP-DEPENDENT (S)-NAD(P)H-HYDRATE DEHYDRATASE"/>
    <property type="match status" value="1"/>
</dbReference>
<dbReference type="GO" id="GO:0052856">
    <property type="term" value="F:NAD(P)HX epimerase activity"/>
    <property type="evidence" value="ECO:0007669"/>
    <property type="project" value="UniProtKB-UniRule"/>
</dbReference>
<evidence type="ECO:0000256" key="8">
    <source>
        <dbReference type="ARBA" id="ARBA00022857"/>
    </source>
</evidence>
<keyword evidence="7 17" id="KW-0067">ATP-binding</keyword>
<gene>
    <name evidence="17" type="primary">nnrD</name>
    <name evidence="18" type="synonym">nnrE</name>
    <name evidence="22" type="ORF">CWE25_10090</name>
</gene>
<dbReference type="InterPro" id="IPR030677">
    <property type="entry name" value="Nnr"/>
</dbReference>
<dbReference type="EMBL" id="PIPV01000008">
    <property type="protein sequence ID" value="RUO52219.1"/>
    <property type="molecule type" value="Genomic_DNA"/>
</dbReference>
<comment type="similarity">
    <text evidence="17">Belongs to the NnrD/CARKD family.</text>
</comment>
<name>A0A432XU60_9GAMM</name>
<dbReference type="PROSITE" id="PS51383">
    <property type="entry name" value="YJEF_C_3"/>
    <property type="match status" value="1"/>
</dbReference>
<comment type="similarity">
    <text evidence="18">Belongs to the NnrE/AIBP family.</text>
</comment>
<feature type="binding site" evidence="18">
    <location>
        <position position="171"/>
    </location>
    <ligand>
        <name>K(+)</name>
        <dbReference type="ChEBI" id="CHEBI:29103"/>
    </ligand>
</feature>
<feature type="binding site" evidence="17">
    <location>
        <position position="442"/>
    </location>
    <ligand>
        <name>(6S)-NADPHX</name>
        <dbReference type="ChEBI" id="CHEBI:64076"/>
    </ligand>
</feature>
<dbReference type="NCBIfam" id="TIGR00196">
    <property type="entry name" value="yjeF_cterm"/>
    <property type="match status" value="1"/>
</dbReference>
<comment type="caution">
    <text evidence="18">Lacks conserved residue(s) required for the propagation of feature annotation.</text>
</comment>
<feature type="binding site" evidence="17">
    <location>
        <position position="376"/>
    </location>
    <ligand>
        <name>(6S)-NADPHX</name>
        <dbReference type="ChEBI" id="CHEBI:64076"/>
    </ligand>
</feature>
<evidence type="ECO:0000256" key="3">
    <source>
        <dbReference type="ARBA" id="ARBA00006001"/>
    </source>
</evidence>
<feature type="binding site" evidence="18">
    <location>
        <position position="135"/>
    </location>
    <ligand>
        <name>K(+)</name>
        <dbReference type="ChEBI" id="CHEBI:29103"/>
    </ligand>
</feature>
<evidence type="ECO:0000256" key="14">
    <source>
        <dbReference type="ARBA" id="ARBA00025153"/>
    </source>
</evidence>
<dbReference type="SUPFAM" id="SSF53613">
    <property type="entry name" value="Ribokinase-like"/>
    <property type="match status" value="1"/>
</dbReference>
<dbReference type="GO" id="GO:0046872">
    <property type="term" value="F:metal ion binding"/>
    <property type="evidence" value="ECO:0007669"/>
    <property type="project" value="UniProtKB-UniRule"/>
</dbReference>
<dbReference type="Pfam" id="PF01256">
    <property type="entry name" value="Carb_kinase"/>
    <property type="match status" value="1"/>
</dbReference>
<feature type="binding site" evidence="18">
    <location>
        <position position="68"/>
    </location>
    <ligand>
        <name>K(+)</name>
        <dbReference type="ChEBI" id="CHEBI:29103"/>
    </ligand>
</feature>
<dbReference type="PIRSF" id="PIRSF017184">
    <property type="entry name" value="Nnr"/>
    <property type="match status" value="1"/>
</dbReference>
<keyword evidence="5 18" id="KW-0479">Metal-binding</keyword>
<keyword evidence="6 17" id="KW-0547">Nucleotide-binding</keyword>
<evidence type="ECO:0000256" key="6">
    <source>
        <dbReference type="ARBA" id="ARBA00022741"/>
    </source>
</evidence>
<organism evidence="22 23">
    <name type="scientific">Idiomarina fontislapidosi</name>
    <dbReference type="NCBI Taxonomy" id="263723"/>
    <lineage>
        <taxon>Bacteria</taxon>
        <taxon>Pseudomonadati</taxon>
        <taxon>Pseudomonadota</taxon>
        <taxon>Gammaproteobacteria</taxon>
        <taxon>Alteromonadales</taxon>
        <taxon>Idiomarinaceae</taxon>
        <taxon>Idiomarina</taxon>
    </lineage>
</organism>
<evidence type="ECO:0000256" key="1">
    <source>
        <dbReference type="ARBA" id="ARBA00000013"/>
    </source>
</evidence>
<feature type="binding site" evidence="18">
    <location>
        <begin position="67"/>
        <end position="71"/>
    </location>
    <ligand>
        <name>(6S)-NADPHX</name>
        <dbReference type="ChEBI" id="CHEBI:64076"/>
    </ligand>
</feature>